<keyword evidence="1" id="KW-1133">Transmembrane helix</keyword>
<organism evidence="2 3">
    <name type="scientific">Christiangramia fulva</name>
    <dbReference type="NCBI Taxonomy" id="2126553"/>
    <lineage>
        <taxon>Bacteria</taxon>
        <taxon>Pseudomonadati</taxon>
        <taxon>Bacteroidota</taxon>
        <taxon>Flavobacteriia</taxon>
        <taxon>Flavobacteriales</taxon>
        <taxon>Flavobacteriaceae</taxon>
        <taxon>Christiangramia</taxon>
    </lineage>
</organism>
<dbReference type="KEGG" id="grs:C7S20_09065"/>
<sequence length="236" mass="27670">MKNFRNNRKELIKENRVKKYLLYALGEIILVVIGILIALQVNTWKIDTANRSDEQFYLKKLKQNLQQDTIYLKQRIGEIKSSEEGLELLKKEIHDPQLQKFSNDNAMFNLFAVFSFTPQTSTFDNLISTGKLGLITNQALVDSIFVYYNDLNNFPQQRISSIETYTRNTIGPYLLKFDGVFSNEIRKKPIEYGRDVFINNAISAKKFMIEGLRQDYDFSFQRSIRLMHLISKEIQE</sequence>
<evidence type="ECO:0000313" key="3">
    <source>
        <dbReference type="Proteomes" id="UP000241507"/>
    </source>
</evidence>
<protein>
    <submittedName>
        <fullName evidence="2">Uncharacterized protein</fullName>
    </submittedName>
</protein>
<dbReference type="AlphaFoldDB" id="A0A2R3Z592"/>
<keyword evidence="3" id="KW-1185">Reference proteome</keyword>
<dbReference type="OrthoDB" id="822590at2"/>
<dbReference type="Pfam" id="PF19578">
    <property type="entry name" value="DUF6090"/>
    <property type="match status" value="1"/>
</dbReference>
<feature type="transmembrane region" description="Helical" evidence="1">
    <location>
        <begin position="20"/>
        <end position="41"/>
    </location>
</feature>
<gene>
    <name evidence="2" type="ORF">C7S20_09065</name>
</gene>
<name>A0A2R3Z592_9FLAO</name>
<dbReference type="EMBL" id="CP028136">
    <property type="protein sequence ID" value="AVR45408.1"/>
    <property type="molecule type" value="Genomic_DNA"/>
</dbReference>
<keyword evidence="1" id="KW-0472">Membrane</keyword>
<accession>A0A2R3Z592</accession>
<dbReference type="RefSeq" id="WP_107012186.1">
    <property type="nucleotide sequence ID" value="NZ_CP028136.1"/>
</dbReference>
<keyword evidence="1" id="KW-0812">Transmembrane</keyword>
<reference evidence="3" key="1">
    <citation type="submission" date="2018-03" db="EMBL/GenBank/DDBJ databases">
        <title>Gramella fulva sp. nov., isolated from a dry surface of tidal flat.</title>
        <authorList>
            <person name="Hwang S.H."/>
            <person name="Hwang W.M."/>
            <person name="Kang K."/>
            <person name="Ahn T.-Y."/>
        </authorList>
    </citation>
    <scope>NUCLEOTIDE SEQUENCE [LARGE SCALE GENOMIC DNA]</scope>
    <source>
        <strain evidence="3">SH35</strain>
    </source>
</reference>
<evidence type="ECO:0000313" key="2">
    <source>
        <dbReference type="EMBL" id="AVR45408.1"/>
    </source>
</evidence>
<evidence type="ECO:0000256" key="1">
    <source>
        <dbReference type="SAM" id="Phobius"/>
    </source>
</evidence>
<proteinExistence type="predicted"/>
<dbReference type="InterPro" id="IPR045749">
    <property type="entry name" value="DUF6090"/>
</dbReference>
<dbReference type="Proteomes" id="UP000241507">
    <property type="component" value="Chromosome"/>
</dbReference>